<name>A0A9R1NIZ1_TRITD</name>
<comment type="subcellular location">
    <subcellularLocation>
        <location evidence="1 3">Nucleus</location>
        <location evidence="1 3">Nucleolus</location>
    </subcellularLocation>
</comment>
<dbReference type="GO" id="GO:0000027">
    <property type="term" value="P:ribosomal large subunit assembly"/>
    <property type="evidence" value="ECO:0007669"/>
    <property type="project" value="InterPro"/>
</dbReference>
<dbReference type="GO" id="GO:0000463">
    <property type="term" value="P:maturation of LSU-rRNA from tricistronic rRNA transcript (SSU-rRNA, 5.8S rRNA, LSU-rRNA)"/>
    <property type="evidence" value="ECO:0007669"/>
    <property type="project" value="TreeGrafter"/>
</dbReference>
<dbReference type="InterPro" id="IPR039770">
    <property type="entry name" value="Rpf2"/>
</dbReference>
<keyword evidence="2 3" id="KW-0539">Nucleus</keyword>
<sequence length="180" mass="20824">MARPICVEKYPIRFWEHFGRPQSVYTGFGNLPEEKMYNKYEASYSIIMQYQYRVLPRASPPRSQIFVPIEPLRDAQFILLRRSHLQDAGVPCLLPGAKSLQKKPAMRTPGHAKKVKNVTNDAIDGKRGMIYIPDQKISKLTLTKDIKGLKRERRDAKKNKGHLKKQKLRKKKKPAPRSAK</sequence>
<dbReference type="PANTHER" id="PTHR12728">
    <property type="entry name" value="BRIX DOMAIN CONTAINING PROTEIN"/>
    <property type="match status" value="1"/>
</dbReference>
<accession>A0A9R1NIZ1</accession>
<feature type="compositionally biased region" description="Basic residues" evidence="4">
    <location>
        <begin position="156"/>
        <end position="180"/>
    </location>
</feature>
<dbReference type="Gramene" id="TRITD2Av1G019130.2">
    <property type="protein sequence ID" value="TRITD2Av1G019130.2"/>
    <property type="gene ID" value="TRITD2Av1G019130"/>
</dbReference>
<reference evidence="5 6" key="1">
    <citation type="submission" date="2017-09" db="EMBL/GenBank/DDBJ databases">
        <authorList>
            <consortium name="International Durum Wheat Genome Sequencing Consortium (IDWGSC)"/>
            <person name="Milanesi L."/>
        </authorList>
    </citation>
    <scope>NUCLEOTIDE SEQUENCE [LARGE SCALE GENOMIC DNA]</scope>
    <source>
        <strain evidence="6">cv. Svevo</strain>
    </source>
</reference>
<evidence type="ECO:0000313" key="5">
    <source>
        <dbReference type="EMBL" id="VAH25756.1"/>
    </source>
</evidence>
<evidence type="ECO:0000313" key="6">
    <source>
        <dbReference type="Proteomes" id="UP000324705"/>
    </source>
</evidence>
<dbReference type="AlphaFoldDB" id="A0A9R1NIZ1"/>
<dbReference type="Proteomes" id="UP000324705">
    <property type="component" value="Chromosome 2A"/>
</dbReference>
<evidence type="ECO:0000256" key="1">
    <source>
        <dbReference type="ARBA" id="ARBA00004604"/>
    </source>
</evidence>
<evidence type="ECO:0000256" key="4">
    <source>
        <dbReference type="SAM" id="MobiDB-lite"/>
    </source>
</evidence>
<feature type="compositionally biased region" description="Basic and acidic residues" evidence="4">
    <location>
        <begin position="146"/>
        <end position="155"/>
    </location>
</feature>
<dbReference type="GO" id="GO:0005730">
    <property type="term" value="C:nucleolus"/>
    <property type="evidence" value="ECO:0007669"/>
    <property type="project" value="UniProtKB-SubCell"/>
</dbReference>
<evidence type="ECO:0000256" key="3">
    <source>
        <dbReference type="RuleBase" id="RU367086"/>
    </source>
</evidence>
<dbReference type="PANTHER" id="PTHR12728:SF0">
    <property type="entry name" value="RIBOSOME PRODUCTION FACTOR 2 HOMOLOG"/>
    <property type="match status" value="1"/>
</dbReference>
<gene>
    <name evidence="5" type="ORF">TRITD_2Av1G019130</name>
</gene>
<dbReference type="GO" id="GO:0019843">
    <property type="term" value="F:rRNA binding"/>
    <property type="evidence" value="ECO:0007669"/>
    <property type="project" value="UniProtKB-UniRule"/>
</dbReference>
<keyword evidence="6" id="KW-1185">Reference proteome</keyword>
<dbReference type="EMBL" id="LT934113">
    <property type="protein sequence ID" value="VAH25756.1"/>
    <property type="molecule type" value="Genomic_DNA"/>
</dbReference>
<feature type="region of interest" description="Disordered" evidence="4">
    <location>
        <begin position="146"/>
        <end position="180"/>
    </location>
</feature>
<organism evidence="5 6">
    <name type="scientific">Triticum turgidum subsp. durum</name>
    <name type="common">Durum wheat</name>
    <name type="synonym">Triticum durum</name>
    <dbReference type="NCBI Taxonomy" id="4567"/>
    <lineage>
        <taxon>Eukaryota</taxon>
        <taxon>Viridiplantae</taxon>
        <taxon>Streptophyta</taxon>
        <taxon>Embryophyta</taxon>
        <taxon>Tracheophyta</taxon>
        <taxon>Spermatophyta</taxon>
        <taxon>Magnoliopsida</taxon>
        <taxon>Liliopsida</taxon>
        <taxon>Poales</taxon>
        <taxon>Poaceae</taxon>
        <taxon>BOP clade</taxon>
        <taxon>Pooideae</taxon>
        <taxon>Triticodae</taxon>
        <taxon>Triticeae</taxon>
        <taxon>Triticinae</taxon>
        <taxon>Triticum</taxon>
    </lineage>
</organism>
<proteinExistence type="inferred from homology"/>
<comment type="similarity">
    <text evidence="3">Belongs to the RPF2 family.</text>
</comment>
<evidence type="ECO:0000256" key="2">
    <source>
        <dbReference type="ARBA" id="ARBA00023242"/>
    </source>
</evidence>
<protein>
    <recommendedName>
        <fullName evidence="3">Ribosome production factor 2 homolog</fullName>
    </recommendedName>
    <alternativeName>
        <fullName evidence="3">Ribosome biogenesis protein RPF2 homolog</fullName>
    </alternativeName>
</protein>